<evidence type="ECO:0000313" key="9">
    <source>
        <dbReference type="EMBL" id="ARW65024.1"/>
    </source>
</evidence>
<keyword evidence="9" id="KW-0934">Plastid</keyword>
<evidence type="ECO:0000256" key="3">
    <source>
        <dbReference type="ARBA" id="ARBA00022980"/>
    </source>
</evidence>
<proteinExistence type="inferred from homology"/>
<dbReference type="GO" id="GO:0006412">
    <property type="term" value="P:translation"/>
    <property type="evidence" value="ECO:0007669"/>
    <property type="project" value="UniProtKB-UniRule"/>
</dbReference>
<dbReference type="PROSITE" id="PS01108">
    <property type="entry name" value="RIBOSOMAL_L24"/>
    <property type="match status" value="1"/>
</dbReference>
<dbReference type="InterPro" id="IPR014722">
    <property type="entry name" value="Rib_uL2_dom2"/>
</dbReference>
<dbReference type="InterPro" id="IPR041988">
    <property type="entry name" value="Ribosomal_uL24_KOW"/>
</dbReference>
<comment type="subunit">
    <text evidence="6">Part of the 50S ribosomal subunit.</text>
</comment>
<evidence type="ECO:0000259" key="8">
    <source>
        <dbReference type="SMART" id="SM00739"/>
    </source>
</evidence>
<reference evidence="9" key="1">
    <citation type="journal article" date="2017" name="J. Phycol.">
        <title>Analysis of chloroplast genomes and a supermatrix inform reclassification of the Rhodomelaceae (Rhodophyta).</title>
        <authorList>
            <person name="Diaz-Tapia P."/>
            <person name="Maggs C.A."/>
            <person name="West J.A."/>
            <person name="Verbruggen H."/>
        </authorList>
    </citation>
    <scope>NUCLEOTIDE SEQUENCE</scope>
    <source>
        <strain evidence="9">PD0001</strain>
    </source>
</reference>
<dbReference type="InterPro" id="IPR005824">
    <property type="entry name" value="KOW"/>
</dbReference>
<keyword evidence="6" id="KW-0699">rRNA-binding</keyword>
<dbReference type="GO" id="GO:0019843">
    <property type="term" value="F:rRNA binding"/>
    <property type="evidence" value="ECO:0007669"/>
    <property type="project" value="UniProtKB-UniRule"/>
</dbReference>
<feature type="domain" description="KOW" evidence="8">
    <location>
        <begin position="2"/>
        <end position="29"/>
    </location>
</feature>
<comment type="subcellular location">
    <subcellularLocation>
        <location evidence="6">Plastid</location>
        <location evidence="6">Chloroplast</location>
    </subcellularLocation>
</comment>
<accession>A0A1Z1MGZ8</accession>
<dbReference type="InterPro" id="IPR057264">
    <property type="entry name" value="Ribosomal_uL24_C"/>
</dbReference>
<evidence type="ECO:0000256" key="2">
    <source>
        <dbReference type="ARBA" id="ARBA00010618"/>
    </source>
</evidence>
<dbReference type="InterPro" id="IPR003256">
    <property type="entry name" value="Ribosomal_uL24"/>
</dbReference>
<dbReference type="Pfam" id="PF00467">
    <property type="entry name" value="KOW"/>
    <property type="match status" value="1"/>
</dbReference>
<dbReference type="SUPFAM" id="SSF50104">
    <property type="entry name" value="Translation proteins SH3-like domain"/>
    <property type="match status" value="1"/>
</dbReference>
<keyword evidence="4 6" id="KW-0687">Ribonucleoprotein</keyword>
<dbReference type="PANTHER" id="PTHR12903">
    <property type="entry name" value="MITOCHONDRIAL RIBOSOMAL PROTEIN L24"/>
    <property type="match status" value="1"/>
</dbReference>
<dbReference type="GO" id="GO:0009507">
    <property type="term" value="C:chloroplast"/>
    <property type="evidence" value="ECO:0007669"/>
    <property type="project" value="UniProtKB-SubCell"/>
</dbReference>
<dbReference type="GO" id="GO:0003735">
    <property type="term" value="F:structural constituent of ribosome"/>
    <property type="evidence" value="ECO:0007669"/>
    <property type="project" value="InterPro"/>
</dbReference>
<dbReference type="Gene3D" id="2.30.30.30">
    <property type="match status" value="1"/>
</dbReference>
<dbReference type="GO" id="GO:0005840">
    <property type="term" value="C:ribosome"/>
    <property type="evidence" value="ECO:0007669"/>
    <property type="project" value="UniProtKB-KW"/>
</dbReference>
<evidence type="ECO:0000256" key="6">
    <source>
        <dbReference type="HAMAP-Rule" id="MF_01326"/>
    </source>
</evidence>
<dbReference type="InterPro" id="IPR005825">
    <property type="entry name" value="Ribosomal_uL24_CS"/>
</dbReference>
<keyword evidence="3 6" id="KW-0689">Ribosomal protein</keyword>
<evidence type="ECO:0000256" key="5">
    <source>
        <dbReference type="ARBA" id="ARBA00035282"/>
    </source>
</evidence>
<name>A0A1Z1MGZ8_9FLOR</name>
<dbReference type="CDD" id="cd06089">
    <property type="entry name" value="KOW_RPL26"/>
    <property type="match status" value="1"/>
</dbReference>
<evidence type="ECO:0000256" key="1">
    <source>
        <dbReference type="ARBA" id="ARBA00004072"/>
    </source>
</evidence>
<keyword evidence="9" id="KW-0150">Chloroplast</keyword>
<comment type="function">
    <text evidence="1 6">One of two assembly initiator proteins, it binds directly to the 5'-end of the 23S rRNA, where it nucleates assembly of the 50S subunit.</text>
</comment>
<comment type="similarity">
    <text evidence="2 6 7">Belongs to the universal ribosomal protein uL24 family.</text>
</comment>
<keyword evidence="6" id="KW-0694">RNA-binding</keyword>
<dbReference type="NCBIfam" id="TIGR01079">
    <property type="entry name" value="rplX_bact"/>
    <property type="match status" value="1"/>
</dbReference>
<dbReference type="EMBL" id="MF101435">
    <property type="protein sequence ID" value="ARW65024.1"/>
    <property type="molecule type" value="Genomic_DNA"/>
</dbReference>
<geneLocation type="chloroplast" evidence="9"/>
<evidence type="ECO:0000256" key="4">
    <source>
        <dbReference type="ARBA" id="ARBA00023274"/>
    </source>
</evidence>
<sequence length="73" mass="8325">MKIKKGDTIEIISGKYKKNIGEVSSVLRNENKVTVKGFNIKVKHIKPQQKDEKGKIEKVEGPIHISNIKIKRD</sequence>
<dbReference type="InterPro" id="IPR008991">
    <property type="entry name" value="Translation_prot_SH3-like_sf"/>
</dbReference>
<organism evidence="9">
    <name type="scientific">Polysiphonia sertularioides</name>
    <dbReference type="NCBI Taxonomy" id="945028"/>
    <lineage>
        <taxon>Eukaryota</taxon>
        <taxon>Rhodophyta</taxon>
        <taxon>Florideophyceae</taxon>
        <taxon>Rhodymeniophycidae</taxon>
        <taxon>Ceramiales</taxon>
        <taxon>Rhodomelaceae</taxon>
        <taxon>Polysiphonioideae</taxon>
        <taxon>Polysiphonia</taxon>
    </lineage>
</organism>
<gene>
    <name evidence="6 9" type="primary">rpl24</name>
</gene>
<protein>
    <recommendedName>
        <fullName evidence="5 6">Large ribosomal subunit protein uL24c</fullName>
    </recommendedName>
</protein>
<dbReference type="HAMAP" id="MF_01326_B">
    <property type="entry name" value="Ribosomal_uL24_B"/>
    <property type="match status" value="1"/>
</dbReference>
<dbReference type="Pfam" id="PF17136">
    <property type="entry name" value="ribosomal_L24"/>
    <property type="match status" value="1"/>
</dbReference>
<evidence type="ECO:0000256" key="7">
    <source>
        <dbReference type="RuleBase" id="RU003477"/>
    </source>
</evidence>
<dbReference type="GO" id="GO:1990904">
    <property type="term" value="C:ribonucleoprotein complex"/>
    <property type="evidence" value="ECO:0007669"/>
    <property type="project" value="UniProtKB-KW"/>
</dbReference>
<dbReference type="SMART" id="SM00739">
    <property type="entry name" value="KOW"/>
    <property type="match status" value="1"/>
</dbReference>
<dbReference type="AlphaFoldDB" id="A0A1Z1MGZ8"/>